<feature type="compositionally biased region" description="Acidic residues" evidence="1">
    <location>
        <begin position="17"/>
        <end position="33"/>
    </location>
</feature>
<organism evidence="2 3">
    <name type="scientific">Colletotrichum higginsianum (strain IMI 349063)</name>
    <name type="common">Crucifer anthracnose fungus</name>
    <dbReference type="NCBI Taxonomy" id="759273"/>
    <lineage>
        <taxon>Eukaryota</taxon>
        <taxon>Fungi</taxon>
        <taxon>Dikarya</taxon>
        <taxon>Ascomycota</taxon>
        <taxon>Pezizomycotina</taxon>
        <taxon>Sordariomycetes</taxon>
        <taxon>Hypocreomycetidae</taxon>
        <taxon>Glomerellales</taxon>
        <taxon>Glomerellaceae</taxon>
        <taxon>Colletotrichum</taxon>
        <taxon>Colletotrichum destructivum species complex</taxon>
    </lineage>
</organism>
<feature type="compositionally biased region" description="Gly residues" evidence="1">
    <location>
        <begin position="121"/>
        <end position="136"/>
    </location>
</feature>
<accession>A0A1B7XS15</accession>
<reference evidence="3" key="1">
    <citation type="journal article" date="2017" name="BMC Genomics">
        <title>Gapless genome assembly of Colletotrichum higginsianum reveals chromosome structure and association of transposable elements with secondary metabolite gene clusters.</title>
        <authorList>
            <person name="Dallery J.-F."/>
            <person name="Lapalu N."/>
            <person name="Zampounis A."/>
            <person name="Pigne S."/>
            <person name="Luyten I."/>
            <person name="Amselem J."/>
            <person name="Wittenberg A.H.J."/>
            <person name="Zhou S."/>
            <person name="de Queiroz M.V."/>
            <person name="Robin G.P."/>
            <person name="Auger A."/>
            <person name="Hainaut M."/>
            <person name="Henrissat B."/>
            <person name="Kim K.-T."/>
            <person name="Lee Y.-H."/>
            <person name="Lespinet O."/>
            <person name="Schwartz D.C."/>
            <person name="Thon M.R."/>
            <person name="O'Connell R.J."/>
        </authorList>
    </citation>
    <scope>NUCLEOTIDE SEQUENCE [LARGE SCALE GENOMIC DNA]</scope>
    <source>
        <strain evidence="3">IMI 349063</strain>
    </source>
</reference>
<name>A0A1B7XS15_COLHI</name>
<gene>
    <name evidence="2" type="ORF">CH63R_13804</name>
</gene>
<dbReference type="RefSeq" id="XP_018151096.1">
    <property type="nucleotide sequence ID" value="XM_018308778.1"/>
</dbReference>
<sequence length="237" mass="25194">MGSGSEAGQEAPGQEGGGEEDGEKEQGREEEDGKEEKTGGNNNEEGEQEGENDNKENEEDEEEEEVEEEEEEEEEDRQKEHDRPGSPGSPGGRPGGQPPDSSPGPSALGRQKPQTSHQAGKGNGRRPGGARGGPGKGATSTTTGAIGKFFLAVGSALGAQKHGRQEKADDGLRPAKRRRIHPAQPGRDGACVAKSTGTQSHPCEPETRTSAKRRGTSSDREQMQVKRPRLEQRRGAE</sequence>
<proteinExistence type="predicted"/>
<evidence type="ECO:0000313" key="3">
    <source>
        <dbReference type="Proteomes" id="UP000092177"/>
    </source>
</evidence>
<dbReference type="VEuPathDB" id="FungiDB:CH63R_13804"/>
<dbReference type="GeneID" id="28872885"/>
<dbReference type="AlphaFoldDB" id="A0A1B7XS15"/>
<feature type="compositionally biased region" description="Low complexity" evidence="1">
    <location>
        <begin position="1"/>
        <end position="13"/>
    </location>
</feature>
<feature type="compositionally biased region" description="Acidic residues" evidence="1">
    <location>
        <begin position="44"/>
        <end position="75"/>
    </location>
</feature>
<feature type="region of interest" description="Disordered" evidence="1">
    <location>
        <begin position="1"/>
        <end position="142"/>
    </location>
</feature>
<dbReference type="Proteomes" id="UP000092177">
    <property type="component" value="Chromosome 10"/>
</dbReference>
<evidence type="ECO:0000313" key="2">
    <source>
        <dbReference type="EMBL" id="OBR02578.1"/>
    </source>
</evidence>
<dbReference type="EMBL" id="LTAN01000010">
    <property type="protein sequence ID" value="OBR02578.1"/>
    <property type="molecule type" value="Genomic_DNA"/>
</dbReference>
<evidence type="ECO:0000256" key="1">
    <source>
        <dbReference type="SAM" id="MobiDB-lite"/>
    </source>
</evidence>
<feature type="compositionally biased region" description="Basic and acidic residues" evidence="1">
    <location>
        <begin position="216"/>
        <end position="237"/>
    </location>
</feature>
<feature type="compositionally biased region" description="Basic and acidic residues" evidence="1">
    <location>
        <begin position="163"/>
        <end position="173"/>
    </location>
</feature>
<feature type="region of interest" description="Disordered" evidence="1">
    <location>
        <begin position="157"/>
        <end position="237"/>
    </location>
</feature>
<comment type="caution">
    <text evidence="2">The sequence shown here is derived from an EMBL/GenBank/DDBJ whole genome shotgun (WGS) entry which is preliminary data.</text>
</comment>
<protein>
    <submittedName>
        <fullName evidence="2">Uncharacterized protein</fullName>
    </submittedName>
</protein>
<dbReference type="KEGG" id="chig:CH63R_13804"/>
<keyword evidence="3" id="KW-1185">Reference proteome</keyword>